<evidence type="ECO:0000256" key="1">
    <source>
        <dbReference type="SAM" id="Phobius"/>
    </source>
</evidence>
<dbReference type="EMBL" id="GEDG01000530">
    <property type="protein sequence ID" value="JAP37852.1"/>
    <property type="molecule type" value="Transcribed_RNA"/>
</dbReference>
<evidence type="ECO:0000313" key="2">
    <source>
        <dbReference type="EMBL" id="JAP37852.1"/>
    </source>
</evidence>
<proteinExistence type="predicted"/>
<keyword evidence="1" id="KW-0472">Membrane</keyword>
<accession>A0A0V0IZE8</accession>
<keyword evidence="1" id="KW-1133">Transmembrane helix</keyword>
<name>A0A0V0IZE8_SOLCH</name>
<keyword evidence="1" id="KW-0812">Transmembrane</keyword>
<protein>
    <submittedName>
        <fullName evidence="2">Putative ovule protein</fullName>
    </submittedName>
</protein>
<dbReference type="AlphaFoldDB" id="A0A0V0IZE8"/>
<sequence>MCNTSELNTQEILNSSVKILLTTKDGSSLSSKNFWNVTLTIAIQYHIYMLIIFCLNYQTNIYVYQHKKMVKDFSVPGGLLFLSFFVHLCRLHKCSSFLAFNSLWKIIMDY</sequence>
<reference evidence="2" key="1">
    <citation type="submission" date="2015-12" db="EMBL/GenBank/DDBJ databases">
        <title>Gene expression during late stages of embryo sac development: a critical building block for successful pollen-pistil interactions.</title>
        <authorList>
            <person name="Liu Y."/>
            <person name="Joly V."/>
            <person name="Sabar M."/>
            <person name="Matton D.P."/>
        </authorList>
    </citation>
    <scope>NUCLEOTIDE SEQUENCE</scope>
</reference>
<organism evidence="2">
    <name type="scientific">Solanum chacoense</name>
    <name type="common">Chaco potato</name>
    <dbReference type="NCBI Taxonomy" id="4108"/>
    <lineage>
        <taxon>Eukaryota</taxon>
        <taxon>Viridiplantae</taxon>
        <taxon>Streptophyta</taxon>
        <taxon>Embryophyta</taxon>
        <taxon>Tracheophyta</taxon>
        <taxon>Spermatophyta</taxon>
        <taxon>Magnoliopsida</taxon>
        <taxon>eudicotyledons</taxon>
        <taxon>Gunneridae</taxon>
        <taxon>Pentapetalae</taxon>
        <taxon>asterids</taxon>
        <taxon>lamiids</taxon>
        <taxon>Solanales</taxon>
        <taxon>Solanaceae</taxon>
        <taxon>Solanoideae</taxon>
        <taxon>Solaneae</taxon>
        <taxon>Solanum</taxon>
    </lineage>
</organism>
<feature type="transmembrane region" description="Helical" evidence="1">
    <location>
        <begin position="34"/>
        <end position="57"/>
    </location>
</feature>